<dbReference type="AlphaFoldDB" id="A0A1I7E9L3"/>
<keyword evidence="3" id="KW-0472">Membrane</keyword>
<accession>A0A1I7E9L3</accession>
<dbReference type="InterPro" id="IPR016032">
    <property type="entry name" value="Sig_transdc_resp-reg_C-effctor"/>
</dbReference>
<gene>
    <name evidence="5" type="ORF">SAMN05192562_11324</name>
</gene>
<dbReference type="InterPro" id="IPR036388">
    <property type="entry name" value="WH-like_DNA-bd_sf"/>
</dbReference>
<dbReference type="InterPro" id="IPR001867">
    <property type="entry name" value="OmpR/PhoB-type_DNA-bd"/>
</dbReference>
<dbReference type="Pfam" id="PF00486">
    <property type="entry name" value="Trans_reg_C"/>
    <property type="match status" value="1"/>
</dbReference>
<evidence type="ECO:0000259" key="4">
    <source>
        <dbReference type="PROSITE" id="PS51755"/>
    </source>
</evidence>
<dbReference type="PROSITE" id="PS51755">
    <property type="entry name" value="OMPR_PHOB"/>
    <property type="match status" value="1"/>
</dbReference>
<dbReference type="Proteomes" id="UP000199187">
    <property type="component" value="Unassembled WGS sequence"/>
</dbReference>
<dbReference type="GO" id="GO:0006355">
    <property type="term" value="P:regulation of DNA-templated transcription"/>
    <property type="evidence" value="ECO:0007669"/>
    <property type="project" value="InterPro"/>
</dbReference>
<dbReference type="Gene3D" id="1.10.10.10">
    <property type="entry name" value="Winged helix-like DNA-binding domain superfamily/Winged helix DNA-binding domain"/>
    <property type="match status" value="1"/>
</dbReference>
<feature type="DNA-binding region" description="OmpR/PhoB-type" evidence="2">
    <location>
        <begin position="1"/>
        <end position="104"/>
    </location>
</feature>
<evidence type="ECO:0000256" key="3">
    <source>
        <dbReference type="SAM" id="Phobius"/>
    </source>
</evidence>
<feature type="transmembrane region" description="Helical" evidence="3">
    <location>
        <begin position="132"/>
        <end position="152"/>
    </location>
</feature>
<name>A0A1I7E9L3_9ENTR</name>
<sequence>MKITINDIAILDTKHCTLYLKDSREIFVELSETATFLFKILLLRNKEVILRDDLLKTVWEDRGYRTSNSSLNNNVHAIRKSYSDITGDGLQLRTIPKVGFEMFCDSVSIDESVVELYEHAVEGVSKKRIRRLAYLFSFLIVFLFSALIYYLITPSNYIKDKDNPLLLSQVSQCSLYLLNTYNYDKNFSTDISEFKKNLNVKECSDRKIDFFYEKDVMNPKNLFYVRCEKSASGYSECSTTKNVFIDN</sequence>
<evidence type="ECO:0000313" key="5">
    <source>
        <dbReference type="EMBL" id="SFU20630.1"/>
    </source>
</evidence>
<evidence type="ECO:0000256" key="2">
    <source>
        <dbReference type="PROSITE-ProRule" id="PRU01091"/>
    </source>
</evidence>
<dbReference type="SMART" id="SM00862">
    <property type="entry name" value="Trans_reg_C"/>
    <property type="match status" value="1"/>
</dbReference>
<keyword evidence="1 2" id="KW-0238">DNA-binding</keyword>
<reference evidence="6" key="1">
    <citation type="submission" date="2016-10" db="EMBL/GenBank/DDBJ databases">
        <authorList>
            <person name="Varghese N."/>
            <person name="Submissions S."/>
        </authorList>
    </citation>
    <scope>NUCLEOTIDE SEQUENCE [LARGE SCALE GENOMIC DNA]</scope>
    <source>
        <strain evidence="6">Ah-143</strain>
    </source>
</reference>
<evidence type="ECO:0000313" key="6">
    <source>
        <dbReference type="Proteomes" id="UP000199187"/>
    </source>
</evidence>
<keyword evidence="6" id="KW-1185">Reference proteome</keyword>
<organism evidence="5 6">
    <name type="scientific">Kosakonia arachidis</name>
    <dbReference type="NCBI Taxonomy" id="551989"/>
    <lineage>
        <taxon>Bacteria</taxon>
        <taxon>Pseudomonadati</taxon>
        <taxon>Pseudomonadota</taxon>
        <taxon>Gammaproteobacteria</taxon>
        <taxon>Enterobacterales</taxon>
        <taxon>Enterobacteriaceae</taxon>
        <taxon>Kosakonia</taxon>
    </lineage>
</organism>
<proteinExistence type="predicted"/>
<dbReference type="RefSeq" id="WP_090126957.1">
    <property type="nucleotide sequence ID" value="NZ_CP045299.1"/>
</dbReference>
<dbReference type="SUPFAM" id="SSF46894">
    <property type="entry name" value="C-terminal effector domain of the bipartite response regulators"/>
    <property type="match status" value="1"/>
</dbReference>
<keyword evidence="3" id="KW-1133">Transmembrane helix</keyword>
<protein>
    <submittedName>
        <fullName evidence="5">DNA-binding winged helix-turn-helix (WHTH) domain-containing protein</fullName>
    </submittedName>
</protein>
<dbReference type="EMBL" id="FPAU01000013">
    <property type="protein sequence ID" value="SFU20630.1"/>
    <property type="molecule type" value="Genomic_DNA"/>
</dbReference>
<keyword evidence="3" id="KW-0812">Transmembrane</keyword>
<dbReference type="GO" id="GO:0000160">
    <property type="term" value="P:phosphorelay signal transduction system"/>
    <property type="evidence" value="ECO:0007669"/>
    <property type="project" value="InterPro"/>
</dbReference>
<dbReference type="OrthoDB" id="6591689at2"/>
<feature type="domain" description="OmpR/PhoB-type" evidence="4">
    <location>
        <begin position="1"/>
        <end position="104"/>
    </location>
</feature>
<evidence type="ECO:0000256" key="1">
    <source>
        <dbReference type="ARBA" id="ARBA00023125"/>
    </source>
</evidence>
<dbReference type="GO" id="GO:0003677">
    <property type="term" value="F:DNA binding"/>
    <property type="evidence" value="ECO:0007669"/>
    <property type="project" value="UniProtKB-UniRule"/>
</dbReference>